<dbReference type="InterPro" id="IPR043145">
    <property type="entry name" value="Znf_ZZ_sf"/>
</dbReference>
<feature type="compositionally biased region" description="Low complexity" evidence="6">
    <location>
        <begin position="485"/>
        <end position="494"/>
    </location>
</feature>
<gene>
    <name evidence="8" type="ORF">LPJ64_005775</name>
</gene>
<feature type="compositionally biased region" description="Low complexity" evidence="6">
    <location>
        <begin position="1084"/>
        <end position="1096"/>
    </location>
</feature>
<evidence type="ECO:0000256" key="5">
    <source>
        <dbReference type="SAM" id="Coils"/>
    </source>
</evidence>
<feature type="compositionally biased region" description="Low complexity" evidence="6">
    <location>
        <begin position="1022"/>
        <end position="1036"/>
    </location>
</feature>
<feature type="compositionally biased region" description="Pro residues" evidence="6">
    <location>
        <begin position="549"/>
        <end position="558"/>
    </location>
</feature>
<feature type="domain" description="ZZ-type" evidence="7">
    <location>
        <begin position="595"/>
        <end position="646"/>
    </location>
</feature>
<dbReference type="SUPFAM" id="SSF57850">
    <property type="entry name" value="RING/U-box"/>
    <property type="match status" value="3"/>
</dbReference>
<dbReference type="PANTHER" id="PTHR20930:SF0">
    <property type="entry name" value="PROTEIN ILRUN"/>
    <property type="match status" value="1"/>
</dbReference>
<proteinExistence type="predicted"/>
<dbReference type="SMART" id="SM00291">
    <property type="entry name" value="ZnF_ZZ"/>
    <property type="match status" value="4"/>
</dbReference>
<evidence type="ECO:0000259" key="7">
    <source>
        <dbReference type="PROSITE" id="PS50135"/>
    </source>
</evidence>
<dbReference type="AlphaFoldDB" id="A0A9W8CHR1"/>
<dbReference type="PROSITE" id="PS50135">
    <property type="entry name" value="ZF_ZZ_2"/>
    <property type="match status" value="1"/>
</dbReference>
<dbReference type="GO" id="GO:0008270">
    <property type="term" value="F:zinc ion binding"/>
    <property type="evidence" value="ECO:0007669"/>
    <property type="project" value="UniProtKB-KW"/>
</dbReference>
<feature type="region of interest" description="Disordered" evidence="6">
    <location>
        <begin position="669"/>
        <end position="693"/>
    </location>
</feature>
<organism evidence="8 9">
    <name type="scientific">Coemansia asiatica</name>
    <dbReference type="NCBI Taxonomy" id="1052880"/>
    <lineage>
        <taxon>Eukaryota</taxon>
        <taxon>Fungi</taxon>
        <taxon>Fungi incertae sedis</taxon>
        <taxon>Zoopagomycota</taxon>
        <taxon>Kickxellomycotina</taxon>
        <taxon>Kickxellomycetes</taxon>
        <taxon>Kickxellales</taxon>
        <taxon>Kickxellaceae</taxon>
        <taxon>Coemansia</taxon>
    </lineage>
</organism>
<evidence type="ECO:0000256" key="2">
    <source>
        <dbReference type="ARBA" id="ARBA00022771"/>
    </source>
</evidence>
<dbReference type="Pfam" id="PF00569">
    <property type="entry name" value="ZZ"/>
    <property type="match status" value="3"/>
</dbReference>
<feature type="coiled-coil region" evidence="5">
    <location>
        <begin position="5"/>
        <end position="32"/>
    </location>
</feature>
<comment type="caution">
    <text evidence="8">The sequence shown here is derived from an EMBL/GenBank/DDBJ whole genome shotgun (WGS) entry which is preliminary data.</text>
</comment>
<reference evidence="8" key="1">
    <citation type="submission" date="2022-07" db="EMBL/GenBank/DDBJ databases">
        <title>Phylogenomic reconstructions and comparative analyses of Kickxellomycotina fungi.</title>
        <authorList>
            <person name="Reynolds N.K."/>
            <person name="Stajich J.E."/>
            <person name="Barry K."/>
            <person name="Grigoriev I.V."/>
            <person name="Crous P."/>
            <person name="Smith M.E."/>
        </authorList>
    </citation>
    <scope>NUCLEOTIDE SEQUENCE</scope>
    <source>
        <strain evidence="8">NBRC 105413</strain>
    </source>
</reference>
<keyword evidence="2 4" id="KW-0863">Zinc-finger</keyword>
<dbReference type="CDD" id="cd02340">
    <property type="entry name" value="ZZ_NBR1_like"/>
    <property type="match status" value="2"/>
</dbReference>
<feature type="region of interest" description="Disordered" evidence="6">
    <location>
        <begin position="1073"/>
        <end position="1102"/>
    </location>
</feature>
<feature type="region of interest" description="Disordered" evidence="6">
    <location>
        <begin position="839"/>
        <end position="880"/>
    </location>
</feature>
<dbReference type="Pfam" id="PF16158">
    <property type="entry name" value="N_BRCA1_IG"/>
    <property type="match status" value="1"/>
</dbReference>
<feature type="compositionally biased region" description="Basic and acidic residues" evidence="6">
    <location>
        <begin position="457"/>
        <end position="484"/>
    </location>
</feature>
<dbReference type="InterPro" id="IPR032350">
    <property type="entry name" value="Nbr1_FW"/>
</dbReference>
<evidence type="ECO:0000256" key="1">
    <source>
        <dbReference type="ARBA" id="ARBA00022723"/>
    </source>
</evidence>
<dbReference type="Gene3D" id="3.30.60.90">
    <property type="match status" value="3"/>
</dbReference>
<dbReference type="PANTHER" id="PTHR20930">
    <property type="entry name" value="OVARIAN CARCINOMA ANTIGEN CA125-RELATED"/>
    <property type="match status" value="1"/>
</dbReference>
<sequence length="1133" mass="121930">MLFGSSQLTSAVEQIDAKISELEAEIVNASSEAQARVSRDLKRAWESVYNALSFSPTPGGMANSYTTWAANSSPRVRSAAPPNVPLGPSFHPTPASVADTSGDKPQGSDACNNVVDVNTAASSITCGQCHKDVGDVLWVCTTCKGLYRMCNTCKEKSSGPCSILGHRLVAWPVKRRTLAGDQYVICDHCKGAVVGLRWRCGTCESFDSCNDCYVKHGRKDSHEHELKATYLSDTEAYPTETVTYSCSKCKSGIKSQQNAVLCCLRCIDFHLCAACFAQDDTCISHDYCALAHPGKSIAAAAAAPASASVPVPAVGVVNAVQEQVPFNSMHSKHRGKAHWKHGPQQTSIVSALCDECNKAITGIRHKCTRCKDYDLCNECYSDVTRVHPGHGFVHFGMPSTFGPPGRSRGRGGKHGSGGGSDHHHHNYPHPHPHPHAHPHVHSHPHSPHHPCFQHPLAHADHPHSDNHREHGKEKEQEHGHEKGIGHAAAHAAGKPPHRLSVCRLVHPPFDDVPLLPTTLPDMCSLPLLPLSPSAPPMPQVPLQSQAQPQPQPQPQCPPLLSRPPSCMMPRLPSSPSCCVCPRIACISSCQSKEVHSGVVCDFCDQPIAGVRYKCGNCIDYDLCERCEANNDHNKDHLFIKIRRHIRAPVNKPMLPMVFPSVIASQLKPSESLPRQAQEPIKTSSIPASASATATASIHAPPRAAASVSFNKGTANVTETSQFSAIFVEDVTIPDGTAMQANERFVKIWSVANMGDSEWPKGTMLVHMNGSPGMPGTRNVSHVVVGKRYEQVGIAVDLCAPSKPGRHTSMWRLMTPQGQYFGSMLWCTIEVQAAEINKANDDKTKSAAESEQNSRLQMAKPEEADANEISGTNSNAASIGASSPSAAASIESLSSAFVKIGADLMSEIKRIEGSVRELQLRQEKLESLSSNNGSNASLLIHNSNKATSTASIASADRAVSPIDDIAKNQADTTRLLMHHCARCPSSDLLATPEAAEPAGDHYSDIDLAKSPMLALLDTIGTPSQSQNSSSSLQQQQQETRVAPWSPAARSDASSMRDFYSSAARLEDLLMSSRTGSRINTGSQPSSTSHTNHTSRTSLAFTDGGITSDVDVADEYELINDFSDHSSMSPHSRHV</sequence>
<evidence type="ECO:0000256" key="3">
    <source>
        <dbReference type="ARBA" id="ARBA00022833"/>
    </source>
</evidence>
<dbReference type="PROSITE" id="PS01357">
    <property type="entry name" value="ZF_ZZ_1"/>
    <property type="match status" value="1"/>
</dbReference>
<dbReference type="InterPro" id="IPR013783">
    <property type="entry name" value="Ig-like_fold"/>
</dbReference>
<feature type="region of interest" description="Disordered" evidence="6">
    <location>
        <begin position="74"/>
        <end position="105"/>
    </location>
</feature>
<feature type="compositionally biased region" description="Low complexity" evidence="6">
    <location>
        <begin position="869"/>
        <end position="880"/>
    </location>
</feature>
<feature type="region of interest" description="Disordered" evidence="6">
    <location>
        <begin position="1018"/>
        <end position="1049"/>
    </location>
</feature>
<evidence type="ECO:0000313" key="9">
    <source>
        <dbReference type="Proteomes" id="UP001145021"/>
    </source>
</evidence>
<accession>A0A9W8CHR1</accession>
<keyword evidence="9" id="KW-1185">Reference proteome</keyword>
<feature type="compositionally biased region" description="Basic residues" evidence="6">
    <location>
        <begin position="422"/>
        <end position="448"/>
    </location>
</feature>
<name>A0A9W8CHR1_9FUNG</name>
<dbReference type="Proteomes" id="UP001145021">
    <property type="component" value="Unassembled WGS sequence"/>
</dbReference>
<keyword evidence="3" id="KW-0862">Zinc</keyword>
<feature type="region of interest" description="Disordered" evidence="6">
    <location>
        <begin position="398"/>
        <end position="494"/>
    </location>
</feature>
<keyword evidence="1" id="KW-0479">Metal-binding</keyword>
<keyword evidence="5" id="KW-0175">Coiled coil</keyword>
<evidence type="ECO:0000313" key="8">
    <source>
        <dbReference type="EMBL" id="KAJ1642376.1"/>
    </source>
</evidence>
<dbReference type="InterPro" id="IPR000433">
    <property type="entry name" value="Znf_ZZ"/>
</dbReference>
<feature type="region of interest" description="Disordered" evidence="6">
    <location>
        <begin position="534"/>
        <end position="558"/>
    </location>
</feature>
<protein>
    <recommendedName>
        <fullName evidence="7">ZZ-type domain-containing protein</fullName>
    </recommendedName>
</protein>
<dbReference type="CDD" id="cd02249">
    <property type="entry name" value="ZZ"/>
    <property type="match status" value="1"/>
</dbReference>
<feature type="compositionally biased region" description="Low complexity" evidence="6">
    <location>
        <begin position="679"/>
        <end position="693"/>
    </location>
</feature>
<evidence type="ECO:0000256" key="4">
    <source>
        <dbReference type="PROSITE-ProRule" id="PRU00228"/>
    </source>
</evidence>
<evidence type="ECO:0000256" key="6">
    <source>
        <dbReference type="SAM" id="MobiDB-lite"/>
    </source>
</evidence>
<dbReference type="Gene3D" id="2.60.40.10">
    <property type="entry name" value="Immunoglobulins"/>
    <property type="match status" value="1"/>
</dbReference>
<dbReference type="CDD" id="cd14947">
    <property type="entry name" value="NBR1_like"/>
    <property type="match status" value="1"/>
</dbReference>
<feature type="compositionally biased region" description="Polar residues" evidence="6">
    <location>
        <begin position="1073"/>
        <end position="1083"/>
    </location>
</feature>
<dbReference type="EMBL" id="JANBOH010000414">
    <property type="protein sequence ID" value="KAJ1642376.1"/>
    <property type="molecule type" value="Genomic_DNA"/>
</dbReference>